<keyword evidence="8 13" id="KW-1133">Transmembrane helix</keyword>
<evidence type="ECO:0000256" key="11">
    <source>
        <dbReference type="ARBA" id="ARBA00033245"/>
    </source>
</evidence>
<dbReference type="InterPro" id="IPR019998">
    <property type="entry name" value="Membr_insert_YidC"/>
</dbReference>
<feature type="domain" description="Membrane insertase YidC N-terminal" evidence="15">
    <location>
        <begin position="276"/>
        <end position="318"/>
    </location>
</feature>
<comment type="subunit">
    <text evidence="13">Interacts with the Sec translocase complex via SecD. Specifically interacts with transmembrane segments of nascent integral membrane proteins during membrane integration.</text>
</comment>
<evidence type="ECO:0000256" key="5">
    <source>
        <dbReference type="ARBA" id="ARBA00022475"/>
    </source>
</evidence>
<evidence type="ECO:0000256" key="13">
    <source>
        <dbReference type="HAMAP-Rule" id="MF_01810"/>
    </source>
</evidence>
<dbReference type="PANTHER" id="PTHR12428:SF65">
    <property type="entry name" value="CYTOCHROME C OXIDASE ASSEMBLY PROTEIN COX18, MITOCHONDRIAL"/>
    <property type="match status" value="1"/>
</dbReference>
<organism evidence="16 17">
    <name type="scientific">Campylobacter geochelonis</name>
    <dbReference type="NCBI Taxonomy" id="1780362"/>
    <lineage>
        <taxon>Bacteria</taxon>
        <taxon>Pseudomonadati</taxon>
        <taxon>Campylobacterota</taxon>
        <taxon>Epsilonproteobacteria</taxon>
        <taxon>Campylobacterales</taxon>
        <taxon>Campylobacteraceae</taxon>
        <taxon>Campylobacter</taxon>
    </lineage>
</organism>
<dbReference type="Pfam" id="PF02096">
    <property type="entry name" value="60KD_IMP"/>
    <property type="match status" value="1"/>
</dbReference>
<evidence type="ECO:0000256" key="7">
    <source>
        <dbReference type="ARBA" id="ARBA00022927"/>
    </source>
</evidence>
<dbReference type="Gene3D" id="2.70.98.90">
    <property type="match status" value="1"/>
</dbReference>
<name>A0A128EL60_9BACT</name>
<dbReference type="PANTHER" id="PTHR12428">
    <property type="entry name" value="OXA1"/>
    <property type="match status" value="1"/>
</dbReference>
<dbReference type="AlphaFoldDB" id="A0A128EL60"/>
<dbReference type="NCBIfam" id="TIGR03592">
    <property type="entry name" value="yidC_oxa1_cterm"/>
    <property type="match status" value="1"/>
</dbReference>
<feature type="transmembrane region" description="Helical" evidence="13">
    <location>
        <begin position="6"/>
        <end position="24"/>
    </location>
</feature>
<dbReference type="EMBL" id="FIZP01000014">
    <property type="protein sequence ID" value="CZE49098.1"/>
    <property type="molecule type" value="Genomic_DNA"/>
</dbReference>
<proteinExistence type="inferred from homology"/>
<comment type="subcellular location">
    <subcellularLocation>
        <location evidence="1">Cell inner membrane</location>
        <topology evidence="1">Multi-pass membrane protein</topology>
    </subcellularLocation>
    <subcellularLocation>
        <location evidence="13">Cell membrane</location>
        <topology evidence="13">Multi-pass membrane protein</topology>
    </subcellularLocation>
</comment>
<evidence type="ECO:0000256" key="4">
    <source>
        <dbReference type="ARBA" id="ARBA00022448"/>
    </source>
</evidence>
<dbReference type="InterPro" id="IPR047196">
    <property type="entry name" value="YidC_ALB_C"/>
</dbReference>
<feature type="domain" description="Membrane insertase YidC/Oxa/ALB C-terminal" evidence="14">
    <location>
        <begin position="330"/>
        <end position="509"/>
    </location>
</feature>
<feature type="transmembrane region" description="Helical" evidence="13">
    <location>
        <begin position="393"/>
        <end position="415"/>
    </location>
</feature>
<evidence type="ECO:0000313" key="16">
    <source>
        <dbReference type="EMBL" id="CZE49098.1"/>
    </source>
</evidence>
<evidence type="ECO:0000256" key="2">
    <source>
        <dbReference type="ARBA" id="ARBA00010527"/>
    </source>
</evidence>
<evidence type="ECO:0000259" key="14">
    <source>
        <dbReference type="Pfam" id="PF02096"/>
    </source>
</evidence>
<dbReference type="GO" id="GO:0005886">
    <property type="term" value="C:plasma membrane"/>
    <property type="evidence" value="ECO:0007669"/>
    <property type="project" value="UniProtKB-SubCell"/>
</dbReference>
<dbReference type="CDD" id="cd20070">
    <property type="entry name" value="5TM_YidC_Alb3"/>
    <property type="match status" value="1"/>
</dbReference>
<dbReference type="PRINTS" id="PR00701">
    <property type="entry name" value="60KDINNERMP"/>
</dbReference>
<dbReference type="InterPro" id="IPR028055">
    <property type="entry name" value="YidC/Oxa/ALB_C"/>
</dbReference>
<keyword evidence="10 13" id="KW-0143">Chaperone</keyword>
<dbReference type="InterPro" id="IPR028053">
    <property type="entry name" value="Membr_insert_YidC_N"/>
</dbReference>
<keyword evidence="4 13" id="KW-0813">Transport</keyword>
<evidence type="ECO:0000313" key="17">
    <source>
        <dbReference type="Proteomes" id="UP000069632"/>
    </source>
</evidence>
<evidence type="ECO:0000259" key="15">
    <source>
        <dbReference type="Pfam" id="PF14849"/>
    </source>
</evidence>
<dbReference type="Pfam" id="PF14849">
    <property type="entry name" value="YidC_periplas"/>
    <property type="match status" value="1"/>
</dbReference>
<evidence type="ECO:0000256" key="1">
    <source>
        <dbReference type="ARBA" id="ARBA00004429"/>
    </source>
</evidence>
<dbReference type="GO" id="GO:0051205">
    <property type="term" value="P:protein insertion into membrane"/>
    <property type="evidence" value="ECO:0007669"/>
    <property type="project" value="TreeGrafter"/>
</dbReference>
<comment type="function">
    <text evidence="13">Required for the insertion and/or proper folding and/or complex formation of integral membrane proteins into the membrane. Involved in integration of membrane proteins that insert both dependently and independently of the Sec translocase complex, as well as at least some lipoproteins. Aids folding of multispanning membrane proteins.</text>
</comment>
<keyword evidence="17" id="KW-1185">Reference proteome</keyword>
<dbReference type="NCBIfam" id="TIGR03593">
    <property type="entry name" value="yidC_nterm"/>
    <property type="match status" value="1"/>
</dbReference>
<evidence type="ECO:0000256" key="8">
    <source>
        <dbReference type="ARBA" id="ARBA00022989"/>
    </source>
</evidence>
<comment type="similarity">
    <text evidence="2 13">Belongs to the OXA1/ALB3/YidC family. Type 1 subfamily.</text>
</comment>
<evidence type="ECO:0000256" key="9">
    <source>
        <dbReference type="ARBA" id="ARBA00023136"/>
    </source>
</evidence>
<keyword evidence="6 13" id="KW-0812">Transmembrane</keyword>
<dbReference type="NCBIfam" id="NF002357">
    <property type="entry name" value="PRK01318.2-4"/>
    <property type="match status" value="1"/>
</dbReference>
<dbReference type="GO" id="GO:0032977">
    <property type="term" value="F:membrane insertase activity"/>
    <property type="evidence" value="ECO:0007669"/>
    <property type="project" value="InterPro"/>
</dbReference>
<keyword evidence="7 13" id="KW-0653">Protein transport</keyword>
<gene>
    <name evidence="13 16" type="primary">yidC</name>
    <name evidence="16" type="ORF">ERS672216_01748</name>
</gene>
<evidence type="ECO:0000256" key="12">
    <source>
        <dbReference type="ARBA" id="ARBA00033342"/>
    </source>
</evidence>
<dbReference type="HAMAP" id="MF_01810">
    <property type="entry name" value="YidC_type1"/>
    <property type="match status" value="1"/>
</dbReference>
<keyword evidence="5 13" id="KW-1003">Cell membrane</keyword>
<feature type="transmembrane region" description="Helical" evidence="13">
    <location>
        <begin position="427"/>
        <end position="453"/>
    </location>
</feature>
<dbReference type="InterPro" id="IPR001708">
    <property type="entry name" value="YidC/ALB3/OXA1/COX18"/>
</dbReference>
<accession>A0A128EL60</accession>
<keyword evidence="9 13" id="KW-0472">Membrane</keyword>
<dbReference type="InterPro" id="IPR038221">
    <property type="entry name" value="YidC_periplasmic_sf"/>
</dbReference>
<evidence type="ECO:0000256" key="6">
    <source>
        <dbReference type="ARBA" id="ARBA00022692"/>
    </source>
</evidence>
<dbReference type="PRINTS" id="PR01900">
    <property type="entry name" value="YIDCPROTEIN"/>
</dbReference>
<protein>
    <recommendedName>
        <fullName evidence="3 13">Membrane protein insertase YidC</fullName>
    </recommendedName>
    <alternativeName>
        <fullName evidence="12 13">Foldase YidC</fullName>
    </alternativeName>
    <alternativeName>
        <fullName evidence="11 13">Membrane integrase YidC</fullName>
    </alternativeName>
    <alternativeName>
        <fullName evidence="13">Membrane protein YidC</fullName>
    </alternativeName>
</protein>
<dbReference type="Proteomes" id="UP000069632">
    <property type="component" value="Unassembled WGS sequence"/>
</dbReference>
<feature type="transmembrane region" description="Helical" evidence="13">
    <location>
        <begin position="330"/>
        <end position="350"/>
    </location>
</feature>
<dbReference type="CDD" id="cd19960">
    <property type="entry name" value="YidC_peri"/>
    <property type="match status" value="1"/>
</dbReference>
<evidence type="ECO:0000256" key="3">
    <source>
        <dbReference type="ARBA" id="ARBA00015325"/>
    </source>
</evidence>
<evidence type="ECO:0000256" key="10">
    <source>
        <dbReference type="ARBA" id="ARBA00023186"/>
    </source>
</evidence>
<sequence>MENLSMQKRVIIATLLAFVFFIGYDHFYLSKLRPQIDTNQTATVEQNQAPSTTSTSKDVTNVAPTVNTQKDILTIKGDTFHATIDDLGRINSFKLDEAIYKNEKGDAINLVDPTFSPMPLEMRFSDASLNQKAFSTPYKASVSSIDLTTGEKSVVLTQDLGDLVVTKTIKFYPKGNYELDIKLSKEAKYFITPGMRPNIAVDGYTVHGALIRQSDESLDIIKDGGVEKGGQSFSNANIAAVFDRYYSTLFYSFDNSLNVVLSEDKNEINQLFVSSNGDFKTNGFIGPKNQKLLASINPQLTDIIEYGWFTFIAKPMFSFLSWLHGFTGNWGWAIVLLTIVIRVVLFPLTYKGMVSMNKMKDLAPKIKELQAKYKGEPQKMQAQMMDLYRKHGANPMGGCLPILLQIPVFFAIYRVLLNAIELQGAPWILWIHDLAIKDPYFILPIIMGASMFLQQRLTPTTFTDPMQEKIMKFLPLIFTFFFITFPAGLTLYWCVNNILSVIQQVIVNKIFKKQKEAVILEKKSS</sequence>
<dbReference type="GO" id="GO:0015031">
    <property type="term" value="P:protein transport"/>
    <property type="evidence" value="ECO:0007669"/>
    <property type="project" value="UniProtKB-KW"/>
</dbReference>
<reference evidence="16 17" key="1">
    <citation type="submission" date="2016-02" db="EMBL/GenBank/DDBJ databases">
        <authorList>
            <consortium name="Pathogen Informatics"/>
        </authorList>
    </citation>
    <scope>NUCLEOTIDE SEQUENCE [LARGE SCALE GENOMIC DNA]</scope>
    <source>
        <strain evidence="16 17">RC20</strain>
    </source>
</reference>
<feature type="transmembrane region" description="Helical" evidence="13">
    <location>
        <begin position="473"/>
        <end position="493"/>
    </location>
</feature>